<dbReference type="EMBL" id="PGCJ01000804">
    <property type="protein sequence ID" value="PLW20023.1"/>
    <property type="molecule type" value="Genomic_DNA"/>
</dbReference>
<comment type="catalytic activity">
    <reaction evidence="1">
        <text>beta-D-fructose 1-phosphate + H2O = D-fructose + phosphate</text>
        <dbReference type="Rhea" id="RHEA:35603"/>
        <dbReference type="ChEBI" id="CHEBI:15377"/>
        <dbReference type="ChEBI" id="CHEBI:37721"/>
        <dbReference type="ChEBI" id="CHEBI:43474"/>
        <dbReference type="ChEBI" id="CHEBI:138881"/>
    </reaction>
</comment>
<dbReference type="InterPro" id="IPR039763">
    <property type="entry name" value="ARMT1"/>
</dbReference>
<evidence type="ECO:0000256" key="8">
    <source>
        <dbReference type="ARBA" id="ARBA00048809"/>
    </source>
</evidence>
<dbReference type="GO" id="GO:0046872">
    <property type="term" value="F:metal ion binding"/>
    <property type="evidence" value="ECO:0007669"/>
    <property type="project" value="UniProtKB-KW"/>
</dbReference>
<protein>
    <recommendedName>
        <fullName evidence="9">Damage-control phosphatase ARMT1-like metal-binding domain-containing protein</fullName>
    </recommendedName>
</protein>
<comment type="cofactor">
    <cofactor evidence="3">
        <name>Ni(2+)</name>
        <dbReference type="ChEBI" id="CHEBI:49786"/>
    </cofactor>
</comment>
<comment type="similarity">
    <text evidence="4">Belongs to the damage-control phosphatase family. Sugar phosphate phosphatase III subfamily.</text>
</comment>
<dbReference type="InterPro" id="IPR002791">
    <property type="entry name" value="ARMT1-like_metal-bd"/>
</dbReference>
<evidence type="ECO:0000256" key="2">
    <source>
        <dbReference type="ARBA" id="ARBA00001936"/>
    </source>
</evidence>
<dbReference type="GO" id="GO:0005634">
    <property type="term" value="C:nucleus"/>
    <property type="evidence" value="ECO:0007669"/>
    <property type="project" value="TreeGrafter"/>
</dbReference>
<evidence type="ECO:0000313" key="10">
    <source>
        <dbReference type="EMBL" id="PLW20023.1"/>
    </source>
</evidence>
<keyword evidence="5" id="KW-0479">Metal-binding</keyword>
<evidence type="ECO:0000256" key="6">
    <source>
        <dbReference type="ARBA" id="ARBA00022801"/>
    </source>
</evidence>
<dbReference type="GO" id="GO:0006974">
    <property type="term" value="P:DNA damage response"/>
    <property type="evidence" value="ECO:0007669"/>
    <property type="project" value="TreeGrafter"/>
</dbReference>
<keyword evidence="6" id="KW-0378">Hydrolase</keyword>
<organism evidence="10 11">
    <name type="scientific">Puccinia coronata f. sp. avenae</name>
    <dbReference type="NCBI Taxonomy" id="200324"/>
    <lineage>
        <taxon>Eukaryota</taxon>
        <taxon>Fungi</taxon>
        <taxon>Dikarya</taxon>
        <taxon>Basidiomycota</taxon>
        <taxon>Pucciniomycotina</taxon>
        <taxon>Pucciniomycetes</taxon>
        <taxon>Pucciniales</taxon>
        <taxon>Pucciniaceae</taxon>
        <taxon>Puccinia</taxon>
    </lineage>
</organism>
<dbReference type="STRING" id="200324.A0A2N5T3F2"/>
<dbReference type="GO" id="GO:0016791">
    <property type="term" value="F:phosphatase activity"/>
    <property type="evidence" value="ECO:0007669"/>
    <property type="project" value="TreeGrafter"/>
</dbReference>
<comment type="cofactor">
    <cofactor evidence="2">
        <name>Mn(2+)</name>
        <dbReference type="ChEBI" id="CHEBI:29035"/>
    </cofactor>
</comment>
<reference evidence="10 11" key="1">
    <citation type="submission" date="2017-11" db="EMBL/GenBank/DDBJ databases">
        <title>De novo assembly and phasing of dikaryotic genomes from two isolates of Puccinia coronata f. sp. avenae, the causal agent of oat crown rust.</title>
        <authorList>
            <person name="Miller M.E."/>
            <person name="Zhang Y."/>
            <person name="Omidvar V."/>
            <person name="Sperschneider J."/>
            <person name="Schwessinger B."/>
            <person name="Raley C."/>
            <person name="Palmer J.M."/>
            <person name="Garnica D."/>
            <person name="Upadhyaya N."/>
            <person name="Rathjen J."/>
            <person name="Taylor J.M."/>
            <person name="Park R.F."/>
            <person name="Dodds P.N."/>
            <person name="Hirsch C.D."/>
            <person name="Kianian S.F."/>
            <person name="Figueroa M."/>
        </authorList>
    </citation>
    <scope>NUCLEOTIDE SEQUENCE [LARGE SCALE GENOMIC DNA]</scope>
    <source>
        <strain evidence="10">12NC29</strain>
    </source>
</reference>
<evidence type="ECO:0000256" key="5">
    <source>
        <dbReference type="ARBA" id="ARBA00022723"/>
    </source>
</evidence>
<name>A0A2N5T3F2_9BASI</name>
<comment type="caution">
    <text evidence="10">The sequence shown here is derived from an EMBL/GenBank/DDBJ whole genome shotgun (WGS) entry which is preliminary data.</text>
</comment>
<evidence type="ECO:0000256" key="1">
    <source>
        <dbReference type="ARBA" id="ARBA00001326"/>
    </source>
</evidence>
<evidence type="ECO:0000259" key="9">
    <source>
        <dbReference type="Pfam" id="PF01937"/>
    </source>
</evidence>
<evidence type="ECO:0000256" key="7">
    <source>
        <dbReference type="ARBA" id="ARBA00023211"/>
    </source>
</evidence>
<accession>A0A2N5T3F2</accession>
<dbReference type="PANTHER" id="PTHR12260:SF6">
    <property type="entry name" value="DAMAGE-CONTROL PHOSPHATASE ARMT1"/>
    <property type="match status" value="1"/>
</dbReference>
<proteinExistence type="inferred from homology"/>
<feature type="domain" description="Damage-control phosphatase ARMT1-like metal-binding" evidence="9">
    <location>
        <begin position="165"/>
        <end position="606"/>
    </location>
</feature>
<dbReference type="Gene3D" id="3.40.50.10880">
    <property type="entry name" value="Uncharacterised protein PF01937, DUF89, domain 3"/>
    <property type="match status" value="1"/>
</dbReference>
<evidence type="ECO:0000256" key="3">
    <source>
        <dbReference type="ARBA" id="ARBA00001967"/>
    </source>
</evidence>
<dbReference type="OrthoDB" id="541375at2759"/>
<evidence type="ECO:0000313" key="11">
    <source>
        <dbReference type="Proteomes" id="UP000235388"/>
    </source>
</evidence>
<dbReference type="SUPFAM" id="SSF111321">
    <property type="entry name" value="AF1104-like"/>
    <property type="match status" value="1"/>
</dbReference>
<keyword evidence="7" id="KW-0464">Manganese</keyword>
<keyword evidence="11" id="KW-1185">Reference proteome</keyword>
<dbReference type="Pfam" id="PF01937">
    <property type="entry name" value="ARMT1-like_dom"/>
    <property type="match status" value="1"/>
</dbReference>
<evidence type="ECO:0000256" key="4">
    <source>
        <dbReference type="ARBA" id="ARBA00009519"/>
    </source>
</evidence>
<dbReference type="InterPro" id="IPR036075">
    <property type="entry name" value="ARMT-1-like_metal-bd_sf"/>
</dbReference>
<gene>
    <name evidence="10" type="ORF">PCANC_10184</name>
</gene>
<dbReference type="Gene3D" id="1.20.930.60">
    <property type="match status" value="1"/>
</dbReference>
<dbReference type="Proteomes" id="UP000235388">
    <property type="component" value="Unassembled WGS sequence"/>
</dbReference>
<comment type="catalytic activity">
    <reaction evidence="8">
        <text>beta-D-fructose 6-phosphate = dihydroxyacetone + D-glyceraldehyde 3-phosphate</text>
        <dbReference type="Rhea" id="RHEA:28002"/>
        <dbReference type="ChEBI" id="CHEBI:16016"/>
        <dbReference type="ChEBI" id="CHEBI:57634"/>
        <dbReference type="ChEBI" id="CHEBI:59776"/>
    </reaction>
</comment>
<dbReference type="PANTHER" id="PTHR12260">
    <property type="entry name" value="DAMAGE-CONTROL PHOSPHATASE ARMT1"/>
    <property type="match status" value="1"/>
</dbReference>
<dbReference type="AlphaFoldDB" id="A0A2N5T3F2"/>
<sequence>MVMALPALTGRTRQFERCSNSRVRPVVGQALSDRSTCQRVGQACPISSWDRLHRTSQDRSDKSVRPVGSRFGRTVSVRPPVEHGCSSTARAAVFDRLMPAVCDDSGVEIRWIEERRSNRKPDSQRRRPFLPQLIMPSTLFPNSTHQPRVHPYTPSNTHSFAFLSVTKRWPNILTQVIDHLVVQNNHLLDQLSSSSSDSQALKDKLSQGKAIISLISELKYEAARDKELSPLDLKQAHTEQEKSIIHLYNQELSKTKAAGKSTWFSASWLFTECYLYQRLHGLFNQHEHWRNFDPFEHQKLSSFRSSWSAVSSLCLILHRLTKQQQQSSANHRDDVGLQAQFNELLSACLWGNATDLSLLPNMTHEEIQHLQTSASRKPESVLRDDSTQVWQTCFETHSSGPDAHAGRSKRIDFVLDNAGFELFTDLVLADWIISNSKATQIFFHPKLIPWFVSDVMKKDIDQLLESMVDPVQFFGSVCTDPSSTPILSDQPPHSHVHVVQEIGKRWKGYFQTGVWKVMDATLLSFWTNPLPFWDIPSRDQQLLEQLQATELVIFKGDLNYRKLTGDAMWEVETSVEEAVGPLNGLFNLLSLRTCKADVCVGLSAGKEAWVSTIDPEWRVNGKFGLITFVPKQIKP</sequence>